<dbReference type="Pfam" id="PF00932">
    <property type="entry name" value="LTD"/>
    <property type="match status" value="1"/>
</dbReference>
<protein>
    <recommendedName>
        <fullName evidence="5">Dockerin domain-containing protein</fullName>
    </recommendedName>
</protein>
<dbReference type="eggNOG" id="COG5337">
    <property type="taxonomic scope" value="Bacteria"/>
</dbReference>
<dbReference type="GO" id="GO:0000272">
    <property type="term" value="P:polysaccharide catabolic process"/>
    <property type="evidence" value="ECO:0007669"/>
    <property type="project" value="InterPro"/>
</dbReference>
<dbReference type="SUPFAM" id="SSF74853">
    <property type="entry name" value="Lamin A/C globular tail domain"/>
    <property type="match status" value="1"/>
</dbReference>
<evidence type="ECO:0000313" key="3">
    <source>
        <dbReference type="EMBL" id="KNY29992.1"/>
    </source>
</evidence>
<evidence type="ECO:0008006" key="5">
    <source>
        <dbReference type="Google" id="ProtNLM"/>
    </source>
</evidence>
<accession>A0A0L6JX22</accession>
<dbReference type="Pfam" id="PF14262">
    <property type="entry name" value="Cthe_2159"/>
    <property type="match status" value="1"/>
</dbReference>
<reference evidence="4" key="1">
    <citation type="submission" date="2015-07" db="EMBL/GenBank/DDBJ databases">
        <title>Near-Complete Genome Sequence of the Cellulolytic Bacterium Bacteroides (Pseudobacteroides) cellulosolvens ATCC 35603.</title>
        <authorList>
            <person name="Dassa B."/>
            <person name="Utturkar S.M."/>
            <person name="Klingeman D.M."/>
            <person name="Hurt R.A."/>
            <person name="Keller M."/>
            <person name="Xu J."/>
            <person name="Reddy Y.H.K."/>
            <person name="Borovok I."/>
            <person name="Grinberg I.R."/>
            <person name="Lamed R."/>
            <person name="Zhivin O."/>
            <person name="Bayer E.A."/>
            <person name="Brown S.D."/>
        </authorList>
    </citation>
    <scope>NUCLEOTIDE SEQUENCE [LARGE SCALE GENOMIC DNA]</scope>
    <source>
        <strain evidence="4">DSM 2933</strain>
    </source>
</reference>
<dbReference type="PROSITE" id="PS51766">
    <property type="entry name" value="DOCKERIN"/>
    <property type="match status" value="1"/>
</dbReference>
<dbReference type="Gene3D" id="2.60.40.1260">
    <property type="entry name" value="Lamin Tail domain"/>
    <property type="match status" value="1"/>
</dbReference>
<dbReference type="PATRIC" id="fig|398512.5.peg.5524"/>
<organism evidence="3 4">
    <name type="scientific">Pseudobacteroides cellulosolvens ATCC 35603 = DSM 2933</name>
    <dbReference type="NCBI Taxonomy" id="398512"/>
    <lineage>
        <taxon>Bacteria</taxon>
        <taxon>Bacillati</taxon>
        <taxon>Bacillota</taxon>
        <taxon>Clostridia</taxon>
        <taxon>Eubacteriales</taxon>
        <taxon>Oscillospiraceae</taxon>
        <taxon>Pseudobacteroides</taxon>
    </lineage>
</organism>
<dbReference type="InterPro" id="IPR016134">
    <property type="entry name" value="Dockerin_dom"/>
</dbReference>
<dbReference type="SUPFAM" id="SSF49464">
    <property type="entry name" value="Carboxypeptidase regulatory domain-like"/>
    <property type="match status" value="1"/>
</dbReference>
<dbReference type="InterPro" id="IPR036415">
    <property type="entry name" value="Lamin_tail_dom_sf"/>
</dbReference>
<sequence length="750" mass="77605">MKKLMPGIIAGTLILTAAMIPSVNLKGYAESGQALFINEVMAANTATLRDGDVDDAKNGALGGAYSDWIEIYNGSSQPVDLTGYTISDDSAAWIISGGIVPANGYILIWASDKNKVATDGQLHTNFKLTSAGETITLKKSDGVVIDSVKFPALVDDQSYSRITDGASEFTTASNPTPRNKNISSVPSTGYIISGYVKPSFSTINKNVYKDFKVAIAQNSKTAMTDSNGYFEIPGVTEDEYGYTLNISKTGYLTRTISNISVQGNISLGSAAAPVEMWAGDVLQDNAINMSDVIKIANSFNAITTDANYSTAADININGSINMEDVIILAKGFNSTSNDYPAVTPITTSSPTGPATPTPTPVDPDAWKLNAGTINLGTSITYTGTGISVNGSVINITAGGDHTVKGTLADGMICIDTTEKVKLRLSGASITNSTGPAIYCKDADKFYITLEENTTSTLVDGKTYSDQSTNAALYTSDDLEIKGKGTLNITGNYSHAISGKDDILIENGNINVISAVSDGIHANGSIDITGGKLSVTASKDAIQNEDKELTIDGGTLNLSAGGQALVSDTEVIVNGGTINVTKSDAAIESPSITINNGSLYLISKKANPLNGSVSITINGGTVVGHGPESQSDSVSGGTFTINGGTVLLAGTNVTVYQYPSAESSQNSLAVSFTSAQTASSALCIKDSTGKVHAITKPKYGYNSVIFSSPDLAKGSAYSIYTDGTVSGGTESNGLITGATYIGGTIISIGTI</sequence>
<name>A0A0L6JX22_9FIRM</name>
<dbReference type="Pfam" id="PF00404">
    <property type="entry name" value="Dockerin_1"/>
    <property type="match status" value="1"/>
</dbReference>
<keyword evidence="4" id="KW-1185">Reference proteome</keyword>
<dbReference type="InterPro" id="IPR025584">
    <property type="entry name" value="Cthe_2159"/>
</dbReference>
<feature type="domain" description="Dockerin" evidence="1">
    <location>
        <begin position="274"/>
        <end position="341"/>
    </location>
</feature>
<dbReference type="Proteomes" id="UP000036923">
    <property type="component" value="Unassembled WGS sequence"/>
</dbReference>
<dbReference type="AlphaFoldDB" id="A0A0L6JX22"/>
<proteinExistence type="predicted"/>
<dbReference type="PROSITE" id="PS51841">
    <property type="entry name" value="LTD"/>
    <property type="match status" value="1"/>
</dbReference>
<dbReference type="GO" id="GO:0004553">
    <property type="term" value="F:hydrolase activity, hydrolyzing O-glycosyl compounds"/>
    <property type="evidence" value="ECO:0007669"/>
    <property type="project" value="InterPro"/>
</dbReference>
<dbReference type="InterPro" id="IPR008969">
    <property type="entry name" value="CarboxyPept-like_regulatory"/>
</dbReference>
<comment type="caution">
    <text evidence="3">The sequence shown here is derived from an EMBL/GenBank/DDBJ whole genome shotgun (WGS) entry which is preliminary data.</text>
</comment>
<evidence type="ECO:0000259" key="1">
    <source>
        <dbReference type="PROSITE" id="PS51766"/>
    </source>
</evidence>
<dbReference type="EMBL" id="LGTC01000001">
    <property type="protein sequence ID" value="KNY29992.1"/>
    <property type="molecule type" value="Genomic_DNA"/>
</dbReference>
<dbReference type="PROSITE" id="PS00448">
    <property type="entry name" value="CLOS_CELLULOSOME_RPT"/>
    <property type="match status" value="1"/>
</dbReference>
<dbReference type="InterPro" id="IPR001322">
    <property type="entry name" value="Lamin_tail_dom"/>
</dbReference>
<dbReference type="SUPFAM" id="SSF63446">
    <property type="entry name" value="Type I dockerin domain"/>
    <property type="match status" value="1"/>
</dbReference>
<dbReference type="Gene3D" id="2.60.40.4130">
    <property type="match status" value="1"/>
</dbReference>
<dbReference type="RefSeq" id="WP_050753852.1">
    <property type="nucleotide sequence ID" value="NZ_JQKC01000022.1"/>
</dbReference>
<evidence type="ECO:0000313" key="4">
    <source>
        <dbReference type="Proteomes" id="UP000036923"/>
    </source>
</evidence>
<dbReference type="STRING" id="398512.Bccel_5269"/>
<dbReference type="InterPro" id="IPR002105">
    <property type="entry name" value="Dockerin_1_rpt"/>
</dbReference>
<evidence type="ECO:0000259" key="2">
    <source>
        <dbReference type="PROSITE" id="PS51841"/>
    </source>
</evidence>
<gene>
    <name evidence="3" type="ORF">Bccel_5269</name>
</gene>
<feature type="domain" description="LTD" evidence="2">
    <location>
        <begin position="30"/>
        <end position="152"/>
    </location>
</feature>
<dbReference type="InterPro" id="IPR036439">
    <property type="entry name" value="Dockerin_dom_sf"/>
</dbReference>